<accession>A0ABS5K3N4</accession>
<reference evidence="2 3" key="1">
    <citation type="journal article" date="2015" name="Int. J. Syst. Evol. Microbiol.">
        <title>Carboxylicivirga linearis sp. nov., isolated from a sea cucumber culture pond.</title>
        <authorList>
            <person name="Wang F.Q."/>
            <person name="Zhou Y.X."/>
            <person name="Lin X.Z."/>
            <person name="Chen G.J."/>
            <person name="Du Z.J."/>
        </authorList>
    </citation>
    <scope>NUCLEOTIDE SEQUENCE [LARGE SCALE GENOMIC DNA]</scope>
    <source>
        <strain evidence="2 3">FB218</strain>
    </source>
</reference>
<evidence type="ECO:0000256" key="1">
    <source>
        <dbReference type="SAM" id="Phobius"/>
    </source>
</evidence>
<sequence length="100" mass="11840">MNIRKKIKRWIELADHQDKRLVRRSRIRKWIVITGMLAVLFILSFIQQLKPEFNHYSMPEAQSGQTHTCDSVSLSNNPFELPADSFEQLLKQKIDERNTD</sequence>
<gene>
    <name evidence="2" type="ORF">KEM10_22945</name>
</gene>
<dbReference type="RefSeq" id="WP_212220410.1">
    <property type="nucleotide sequence ID" value="NZ_JAGUCO010000044.1"/>
</dbReference>
<keyword evidence="1" id="KW-0812">Transmembrane</keyword>
<dbReference type="Proteomes" id="UP000708576">
    <property type="component" value="Unassembled WGS sequence"/>
</dbReference>
<comment type="caution">
    <text evidence="2">The sequence shown here is derived from an EMBL/GenBank/DDBJ whole genome shotgun (WGS) entry which is preliminary data.</text>
</comment>
<evidence type="ECO:0008006" key="4">
    <source>
        <dbReference type="Google" id="ProtNLM"/>
    </source>
</evidence>
<keyword evidence="1" id="KW-1133">Transmembrane helix</keyword>
<organism evidence="2 3">
    <name type="scientific">Carboxylicivirga linearis</name>
    <dbReference type="NCBI Taxonomy" id="1628157"/>
    <lineage>
        <taxon>Bacteria</taxon>
        <taxon>Pseudomonadati</taxon>
        <taxon>Bacteroidota</taxon>
        <taxon>Bacteroidia</taxon>
        <taxon>Marinilabiliales</taxon>
        <taxon>Marinilabiliaceae</taxon>
        <taxon>Carboxylicivirga</taxon>
    </lineage>
</organism>
<dbReference type="EMBL" id="JAGUCO010000044">
    <property type="protein sequence ID" value="MBS2101161.1"/>
    <property type="molecule type" value="Genomic_DNA"/>
</dbReference>
<evidence type="ECO:0000313" key="3">
    <source>
        <dbReference type="Proteomes" id="UP000708576"/>
    </source>
</evidence>
<feature type="transmembrane region" description="Helical" evidence="1">
    <location>
        <begin position="30"/>
        <end position="49"/>
    </location>
</feature>
<protein>
    <recommendedName>
        <fullName evidence="4">DUF3989 domain-containing protein</fullName>
    </recommendedName>
</protein>
<keyword evidence="1" id="KW-0472">Membrane</keyword>
<keyword evidence="3" id="KW-1185">Reference proteome</keyword>
<name>A0ABS5K3N4_9BACT</name>
<evidence type="ECO:0000313" key="2">
    <source>
        <dbReference type="EMBL" id="MBS2101161.1"/>
    </source>
</evidence>
<proteinExistence type="predicted"/>